<dbReference type="EMBL" id="KK914318">
    <property type="protein sequence ID" value="KDP41278.1"/>
    <property type="molecule type" value="Genomic_DNA"/>
</dbReference>
<dbReference type="PANTHER" id="PTHR34359:SF5">
    <property type="entry name" value="CLAVATA3_ESR (CLE)-RELATED PROTEIN 9"/>
    <property type="match status" value="1"/>
</dbReference>
<evidence type="ECO:0000256" key="4">
    <source>
        <dbReference type="ARBA" id="ARBA00023278"/>
    </source>
</evidence>
<keyword evidence="4" id="KW-0379">Hydroxylation</keyword>
<evidence type="ECO:0000256" key="5">
    <source>
        <dbReference type="SAM" id="MobiDB-lite"/>
    </source>
</evidence>
<dbReference type="InterPro" id="IPR039618">
    <property type="entry name" value="CLE9-13"/>
</dbReference>
<feature type="region of interest" description="Disordered" evidence="5">
    <location>
        <begin position="64"/>
        <end position="145"/>
    </location>
</feature>
<feature type="region of interest" description="Disordered" evidence="5">
    <location>
        <begin position="1"/>
        <end position="29"/>
    </location>
</feature>
<reference evidence="7 8" key="1">
    <citation type="journal article" date="2014" name="PLoS ONE">
        <title>Global Analysis of Gene Expression Profiles in Physic Nut (Jatropha curcas L.) Seedlings Exposed to Salt Stress.</title>
        <authorList>
            <person name="Zhang L."/>
            <person name="Zhang C."/>
            <person name="Wu P."/>
            <person name="Chen Y."/>
            <person name="Li M."/>
            <person name="Jiang H."/>
            <person name="Wu G."/>
        </authorList>
    </citation>
    <scope>NUCLEOTIDE SEQUENCE [LARGE SCALE GENOMIC DNA]</scope>
    <source>
        <strain evidence="8">cv. GZQX0401</strain>
        <tissue evidence="7">Young leaves</tissue>
    </source>
</reference>
<feature type="transmembrane region" description="Helical" evidence="6">
    <location>
        <begin position="44"/>
        <end position="62"/>
    </location>
</feature>
<dbReference type="AlphaFoldDB" id="A0A067L254"/>
<proteinExistence type="inferred from homology"/>
<evidence type="ECO:0000256" key="6">
    <source>
        <dbReference type="SAM" id="Phobius"/>
    </source>
</evidence>
<sequence>MGRTGTRAQKSTIKKPTPTPSISYSPPATPTPTLIIKSATMSRCSYLLIILILLFFLVASSSTTRLQNPNSRNHQYRYPLNRREPPSCSSFPHKNSRSLCIHFHRMNPQRRLNPSPPPPPPASEIDPRYGVETRLVPSGPNPLHN</sequence>
<keyword evidence="3" id="KW-0221">Differentiation</keyword>
<keyword evidence="8" id="KW-1185">Reference proteome</keyword>
<accession>A0A067L254</accession>
<keyword evidence="6" id="KW-0472">Membrane</keyword>
<organism evidence="7 8">
    <name type="scientific">Jatropha curcas</name>
    <name type="common">Barbados nut</name>
    <dbReference type="NCBI Taxonomy" id="180498"/>
    <lineage>
        <taxon>Eukaryota</taxon>
        <taxon>Viridiplantae</taxon>
        <taxon>Streptophyta</taxon>
        <taxon>Embryophyta</taxon>
        <taxon>Tracheophyta</taxon>
        <taxon>Spermatophyta</taxon>
        <taxon>Magnoliopsida</taxon>
        <taxon>eudicotyledons</taxon>
        <taxon>Gunneridae</taxon>
        <taxon>Pentapetalae</taxon>
        <taxon>rosids</taxon>
        <taxon>fabids</taxon>
        <taxon>Malpighiales</taxon>
        <taxon>Euphorbiaceae</taxon>
        <taxon>Crotonoideae</taxon>
        <taxon>Jatropheae</taxon>
        <taxon>Jatropha</taxon>
    </lineage>
</organism>
<dbReference type="PANTHER" id="PTHR34359">
    <property type="entry name" value="CLAVATA3/ESR (CLE)-RELATED PROTEIN 10"/>
    <property type="match status" value="1"/>
</dbReference>
<gene>
    <name evidence="7" type="ORF">JCGZ_15685</name>
</gene>
<evidence type="ECO:0000256" key="1">
    <source>
        <dbReference type="ARBA" id="ARBA00005416"/>
    </source>
</evidence>
<keyword evidence="6" id="KW-0812">Transmembrane</keyword>
<protein>
    <submittedName>
        <fullName evidence="7">Uncharacterized protein</fullName>
    </submittedName>
</protein>
<comment type="similarity">
    <text evidence="1">Belongs to the CLV3/ESR signal peptide family.</text>
</comment>
<dbReference type="Proteomes" id="UP000027138">
    <property type="component" value="Unassembled WGS sequence"/>
</dbReference>
<dbReference type="STRING" id="180498.A0A067L254"/>
<evidence type="ECO:0000313" key="7">
    <source>
        <dbReference type="EMBL" id="KDP41278.1"/>
    </source>
</evidence>
<keyword evidence="2" id="KW-0217">Developmental protein</keyword>
<feature type="compositionally biased region" description="Polar residues" evidence="5">
    <location>
        <begin position="64"/>
        <end position="73"/>
    </location>
</feature>
<evidence type="ECO:0000256" key="2">
    <source>
        <dbReference type="ARBA" id="ARBA00022473"/>
    </source>
</evidence>
<name>A0A067L254_JATCU</name>
<keyword evidence="6" id="KW-1133">Transmembrane helix</keyword>
<dbReference type="OrthoDB" id="753861at2759"/>
<evidence type="ECO:0000313" key="8">
    <source>
        <dbReference type="Proteomes" id="UP000027138"/>
    </source>
</evidence>
<feature type="compositionally biased region" description="Polar residues" evidence="5">
    <location>
        <begin position="1"/>
        <end position="11"/>
    </location>
</feature>
<dbReference type="GO" id="GO:0030154">
    <property type="term" value="P:cell differentiation"/>
    <property type="evidence" value="ECO:0007669"/>
    <property type="project" value="UniProtKB-KW"/>
</dbReference>
<evidence type="ECO:0000256" key="3">
    <source>
        <dbReference type="ARBA" id="ARBA00022782"/>
    </source>
</evidence>